<dbReference type="AlphaFoldDB" id="A0A3A8N656"/>
<accession>A0A3A8N656</accession>
<protein>
    <recommendedName>
        <fullName evidence="2">FecR protein domain-containing protein</fullName>
    </recommendedName>
</protein>
<dbReference type="Proteomes" id="UP000272888">
    <property type="component" value="Unassembled WGS sequence"/>
</dbReference>
<evidence type="ECO:0000313" key="3">
    <source>
        <dbReference type="EMBL" id="RKH36605.1"/>
    </source>
</evidence>
<keyword evidence="4" id="KW-1185">Reference proteome</keyword>
<dbReference type="InterPro" id="IPR006860">
    <property type="entry name" value="FecR"/>
</dbReference>
<evidence type="ECO:0000256" key="1">
    <source>
        <dbReference type="SAM" id="Phobius"/>
    </source>
</evidence>
<name>A0A3A8N656_9BACT</name>
<dbReference type="PANTHER" id="PTHR38731">
    <property type="entry name" value="LIPL45-RELATED LIPOPROTEIN-RELATED"/>
    <property type="match status" value="1"/>
</dbReference>
<dbReference type="EMBL" id="RAWB01001009">
    <property type="protein sequence ID" value="RKH36605.1"/>
    <property type="molecule type" value="Genomic_DNA"/>
</dbReference>
<evidence type="ECO:0000313" key="4">
    <source>
        <dbReference type="Proteomes" id="UP000272888"/>
    </source>
</evidence>
<keyword evidence="1" id="KW-1133">Transmembrane helix</keyword>
<dbReference type="PANTHER" id="PTHR38731:SF3">
    <property type="entry name" value="BLL6125 PROTEIN"/>
    <property type="match status" value="1"/>
</dbReference>
<feature type="domain" description="FecR protein" evidence="2">
    <location>
        <begin position="90"/>
        <end position="186"/>
    </location>
</feature>
<proteinExistence type="predicted"/>
<organism evidence="3 4">
    <name type="scientific">Corallococcus llansteffanensis</name>
    <dbReference type="NCBI Taxonomy" id="2316731"/>
    <lineage>
        <taxon>Bacteria</taxon>
        <taxon>Pseudomonadati</taxon>
        <taxon>Myxococcota</taxon>
        <taxon>Myxococcia</taxon>
        <taxon>Myxococcales</taxon>
        <taxon>Cystobacterineae</taxon>
        <taxon>Myxococcaceae</taxon>
        <taxon>Corallococcus</taxon>
    </lineage>
</organism>
<keyword evidence="1" id="KW-0812">Transmembrane</keyword>
<dbReference type="Pfam" id="PF04773">
    <property type="entry name" value="FecR"/>
    <property type="match status" value="1"/>
</dbReference>
<keyword evidence="1" id="KW-0472">Membrane</keyword>
<comment type="caution">
    <text evidence="3">The sequence shown here is derived from an EMBL/GenBank/DDBJ whole genome shotgun (WGS) entry which is preliminary data.</text>
</comment>
<evidence type="ECO:0000259" key="2">
    <source>
        <dbReference type="Pfam" id="PF04773"/>
    </source>
</evidence>
<reference evidence="4" key="1">
    <citation type="submission" date="2018-09" db="EMBL/GenBank/DDBJ databases">
        <authorList>
            <person name="Livingstone P.G."/>
            <person name="Whitworth D.E."/>
        </authorList>
    </citation>
    <scope>NUCLEOTIDE SEQUENCE [LARGE SCALE GENOMIC DNA]</scope>
    <source>
        <strain evidence="4">CA051B</strain>
    </source>
</reference>
<sequence length="203" mass="21461">MAAPPFRRRQAPFLIGLVLILAALPVGWFVFLRELPVPTPPPVAVPQVAVPEPKKAVELELREVEGLVEVRHGNGAWTRAEKGTPLRATDVVRTGDGAYAVLVNGEAVEVRMAAGTEVSVEELTDSLSRLLLGNGMATTTVRSGQRHTFELKTTGSDAVARTGGGTFTMTNNGEGTVKVGTRDGEVTLLGKGKVVIVRAGQQS</sequence>
<feature type="transmembrane region" description="Helical" evidence="1">
    <location>
        <begin position="12"/>
        <end position="31"/>
    </location>
</feature>
<feature type="non-terminal residue" evidence="3">
    <location>
        <position position="203"/>
    </location>
</feature>
<gene>
    <name evidence="3" type="ORF">D7V93_42930</name>
</gene>